<dbReference type="AlphaFoldDB" id="A0A139IJ19"/>
<proteinExistence type="predicted"/>
<dbReference type="Proteomes" id="UP000073492">
    <property type="component" value="Unassembled WGS sequence"/>
</dbReference>
<protein>
    <submittedName>
        <fullName evidence="1">Uncharacterized protein</fullName>
    </submittedName>
</protein>
<dbReference type="EMBL" id="LFZO01000075">
    <property type="protein sequence ID" value="KXT14753.1"/>
    <property type="molecule type" value="Genomic_DNA"/>
</dbReference>
<comment type="caution">
    <text evidence="1">The sequence shown here is derived from an EMBL/GenBank/DDBJ whole genome shotgun (WGS) entry which is preliminary data.</text>
</comment>
<evidence type="ECO:0000313" key="1">
    <source>
        <dbReference type="EMBL" id="KXT14753.1"/>
    </source>
</evidence>
<name>A0A139IJ19_9PEZI</name>
<reference evidence="1 2" key="1">
    <citation type="submission" date="2015-07" db="EMBL/GenBank/DDBJ databases">
        <title>Comparative genomics of the Sigatoka disease complex on banana suggests a link between parallel evolutionary changes in Pseudocercospora fijiensis and Pseudocercospora eumusae and increased virulence on the banana host.</title>
        <authorList>
            <person name="Chang T.-C."/>
            <person name="Salvucci A."/>
            <person name="Crous P.W."/>
            <person name="Stergiopoulos I."/>
        </authorList>
    </citation>
    <scope>NUCLEOTIDE SEQUENCE [LARGE SCALE GENOMIC DNA]</scope>
    <source>
        <strain evidence="1 2">CBS 116634</strain>
    </source>
</reference>
<dbReference type="OrthoDB" id="432970at2759"/>
<sequence length="303" mass="34281">MNDDRIETNWYIDGASDKKDMAQKARTTTRLGRLDVADVITKASDGASLGRSILLRTCRAEQSLLCCCLCFDESRRQGENIVSADVRMAKRNQTRTITMSGDESKFNPPFHAFSMAYSHLDTRSLTKIQNGTYLQAQDRKDVYTFLAHCLAVRVMDLRKRGIIMDGTPYQRPWRKGNLAFRTFSSRYVLPSLQVALWSLNRVLQAESVPGQLPFDWDRDDCVEICDRKCWLDSGACWASSMDAIEDAWEIDDAIVLRLRCLGEVIYSSTVDGKPLLDRTAALEAGLSQSRSRNHQTSPTKETT</sequence>
<keyword evidence="2" id="KW-1185">Reference proteome</keyword>
<gene>
    <name evidence="1" type="ORF">AC579_7800</name>
</gene>
<evidence type="ECO:0000313" key="2">
    <source>
        <dbReference type="Proteomes" id="UP000073492"/>
    </source>
</evidence>
<accession>A0A139IJ19</accession>
<organism evidence="1 2">
    <name type="scientific">Pseudocercospora musae</name>
    <dbReference type="NCBI Taxonomy" id="113226"/>
    <lineage>
        <taxon>Eukaryota</taxon>
        <taxon>Fungi</taxon>
        <taxon>Dikarya</taxon>
        <taxon>Ascomycota</taxon>
        <taxon>Pezizomycotina</taxon>
        <taxon>Dothideomycetes</taxon>
        <taxon>Dothideomycetidae</taxon>
        <taxon>Mycosphaerellales</taxon>
        <taxon>Mycosphaerellaceae</taxon>
        <taxon>Pseudocercospora</taxon>
    </lineage>
</organism>